<dbReference type="Gene3D" id="3.30.190.20">
    <property type="match status" value="1"/>
</dbReference>
<dbReference type="InterPro" id="IPR023674">
    <property type="entry name" value="Ribosomal_uL1-like"/>
</dbReference>
<evidence type="ECO:0000256" key="11">
    <source>
        <dbReference type="ARBA" id="ARBA00038187"/>
    </source>
</evidence>
<dbReference type="EMBL" id="JAYWIO010000001">
    <property type="protein sequence ID" value="KAK7289600.1"/>
    <property type="molecule type" value="Genomic_DNA"/>
</dbReference>
<evidence type="ECO:0000256" key="4">
    <source>
        <dbReference type="ARBA" id="ARBA00022538"/>
    </source>
</evidence>
<protein>
    <recommendedName>
        <fullName evidence="13">Sodium/calcium exchanger membrane region domain-containing protein</fullName>
    </recommendedName>
</protein>
<organism evidence="14 15">
    <name type="scientific">Crotalaria pallida</name>
    <name type="common">Smooth rattlebox</name>
    <name type="synonym">Crotalaria striata</name>
    <dbReference type="NCBI Taxonomy" id="3830"/>
    <lineage>
        <taxon>Eukaryota</taxon>
        <taxon>Viridiplantae</taxon>
        <taxon>Streptophyta</taxon>
        <taxon>Embryophyta</taxon>
        <taxon>Tracheophyta</taxon>
        <taxon>Spermatophyta</taxon>
        <taxon>Magnoliopsida</taxon>
        <taxon>eudicotyledons</taxon>
        <taxon>Gunneridae</taxon>
        <taxon>Pentapetalae</taxon>
        <taxon>rosids</taxon>
        <taxon>fabids</taxon>
        <taxon>Fabales</taxon>
        <taxon>Fabaceae</taxon>
        <taxon>Papilionoideae</taxon>
        <taxon>50 kb inversion clade</taxon>
        <taxon>genistoids sensu lato</taxon>
        <taxon>core genistoids</taxon>
        <taxon>Crotalarieae</taxon>
        <taxon>Crotalaria</taxon>
    </lineage>
</organism>
<evidence type="ECO:0000256" key="3">
    <source>
        <dbReference type="ARBA" id="ARBA00022449"/>
    </source>
</evidence>
<dbReference type="SUPFAM" id="SSF56808">
    <property type="entry name" value="Ribosomal protein L1"/>
    <property type="match status" value="1"/>
</dbReference>
<dbReference type="AlphaFoldDB" id="A0AAN9IZV9"/>
<sequence>MPLSRSRITPNLHLLASCVTDAGTQPNPFLSLPSLFLFLLLHFHLLISTATHHFSLVTTSLASHLRLSPSMAAVTLLALGNGSPDVFSSLAALRSSHPRTTLASTLSASAFVSALVGFVFYMDLGIGQDRRVVKGVNDASVVVDLEEQKELITSSSSSHREDEKQRSYGFCGAFESLRQGGVEFKMESKSILHLGVGKVSYTEESLLENIGAFMNVVLLAKPAGLKKTSKYAGYVLSVDICSTMGPGLPVSIQLLSKAADNYKKVHVV</sequence>
<proteinExistence type="inferred from homology"/>
<keyword evidence="7 12" id="KW-1133">Transmembrane helix</keyword>
<comment type="subcellular location">
    <subcellularLocation>
        <location evidence="1">Membrane</location>
        <topology evidence="1">Multi-pass membrane protein</topology>
    </subcellularLocation>
</comment>
<evidence type="ECO:0000259" key="13">
    <source>
        <dbReference type="Pfam" id="PF01699"/>
    </source>
</evidence>
<keyword evidence="4" id="KW-0633">Potassium transport</keyword>
<dbReference type="InterPro" id="IPR004837">
    <property type="entry name" value="NaCa_Exmemb"/>
</dbReference>
<feature type="domain" description="Sodium/calcium exchanger membrane region" evidence="13">
    <location>
        <begin position="37"/>
        <end position="118"/>
    </location>
</feature>
<keyword evidence="5 12" id="KW-0812">Transmembrane</keyword>
<dbReference type="GO" id="GO:0006813">
    <property type="term" value="P:potassium ion transport"/>
    <property type="evidence" value="ECO:0007669"/>
    <property type="project" value="UniProtKB-KW"/>
</dbReference>
<keyword evidence="9 12" id="KW-0472">Membrane</keyword>
<keyword evidence="8" id="KW-0915">Sodium</keyword>
<evidence type="ECO:0000313" key="14">
    <source>
        <dbReference type="EMBL" id="KAK7289600.1"/>
    </source>
</evidence>
<evidence type="ECO:0000256" key="1">
    <source>
        <dbReference type="ARBA" id="ARBA00004141"/>
    </source>
</evidence>
<evidence type="ECO:0000256" key="9">
    <source>
        <dbReference type="ARBA" id="ARBA00023136"/>
    </source>
</evidence>
<dbReference type="Pfam" id="PF00687">
    <property type="entry name" value="Ribosomal_L1"/>
    <property type="match status" value="1"/>
</dbReference>
<keyword evidence="10" id="KW-0406">Ion transport</keyword>
<dbReference type="PANTHER" id="PTHR12266">
    <property type="entry name" value="NA+/CA2+ K+ INDEPENDENT EXCHANGER"/>
    <property type="match status" value="1"/>
</dbReference>
<comment type="similarity">
    <text evidence="11">Belongs to the Ca(2+):cation antiporter (CaCA) (TC 2.A.19) family. Cation/calcium exchanger (CCX) subfamily.</text>
</comment>
<evidence type="ECO:0000313" key="15">
    <source>
        <dbReference type="Proteomes" id="UP001372338"/>
    </source>
</evidence>
<dbReference type="PANTHER" id="PTHR12266:SF33">
    <property type="entry name" value="CATION_CALCIUM EXCHANGER 5"/>
    <property type="match status" value="1"/>
</dbReference>
<evidence type="ECO:0000256" key="5">
    <source>
        <dbReference type="ARBA" id="ARBA00022692"/>
    </source>
</evidence>
<dbReference type="InterPro" id="IPR028364">
    <property type="entry name" value="Ribosomal_uL1/biogenesis"/>
</dbReference>
<dbReference type="GO" id="GO:0008324">
    <property type="term" value="F:monoatomic cation transmembrane transporter activity"/>
    <property type="evidence" value="ECO:0007669"/>
    <property type="project" value="TreeGrafter"/>
</dbReference>
<evidence type="ECO:0000256" key="6">
    <source>
        <dbReference type="ARBA" id="ARBA00022958"/>
    </source>
</evidence>
<accession>A0AAN9IZV9</accession>
<keyword evidence="10" id="KW-0739">Sodium transport</keyword>
<dbReference type="InterPro" id="IPR044880">
    <property type="entry name" value="NCX_ion-bd_dom_sf"/>
</dbReference>
<dbReference type="GO" id="GO:0006814">
    <property type="term" value="P:sodium ion transport"/>
    <property type="evidence" value="ECO:0007669"/>
    <property type="project" value="UniProtKB-KW"/>
</dbReference>
<keyword evidence="15" id="KW-1185">Reference proteome</keyword>
<dbReference type="Proteomes" id="UP001372338">
    <property type="component" value="Unassembled WGS sequence"/>
</dbReference>
<keyword evidence="2" id="KW-0813">Transport</keyword>
<keyword evidence="6" id="KW-0630">Potassium</keyword>
<evidence type="ECO:0000256" key="12">
    <source>
        <dbReference type="SAM" id="Phobius"/>
    </source>
</evidence>
<feature type="transmembrane region" description="Helical" evidence="12">
    <location>
        <begin position="100"/>
        <end position="121"/>
    </location>
</feature>
<evidence type="ECO:0000256" key="8">
    <source>
        <dbReference type="ARBA" id="ARBA00023053"/>
    </source>
</evidence>
<dbReference type="Pfam" id="PF01699">
    <property type="entry name" value="Na_Ca_ex"/>
    <property type="match status" value="1"/>
</dbReference>
<evidence type="ECO:0000256" key="2">
    <source>
        <dbReference type="ARBA" id="ARBA00022448"/>
    </source>
</evidence>
<dbReference type="InterPro" id="IPR051359">
    <property type="entry name" value="CaCA_antiporter"/>
</dbReference>
<dbReference type="GO" id="GO:0015297">
    <property type="term" value="F:antiporter activity"/>
    <property type="evidence" value="ECO:0007669"/>
    <property type="project" value="UniProtKB-KW"/>
</dbReference>
<reference evidence="14 15" key="1">
    <citation type="submission" date="2024-01" db="EMBL/GenBank/DDBJ databases">
        <title>The genomes of 5 underutilized Papilionoideae crops provide insights into root nodulation and disease resistanc.</title>
        <authorList>
            <person name="Yuan L."/>
        </authorList>
    </citation>
    <scope>NUCLEOTIDE SEQUENCE [LARGE SCALE GENOMIC DNA]</scope>
    <source>
        <strain evidence="14">ZHUSHIDOU_FW_LH</strain>
        <tissue evidence="14">Leaf</tissue>
    </source>
</reference>
<dbReference type="GO" id="GO:0016020">
    <property type="term" value="C:membrane"/>
    <property type="evidence" value="ECO:0007669"/>
    <property type="project" value="UniProtKB-SubCell"/>
</dbReference>
<evidence type="ECO:0000256" key="7">
    <source>
        <dbReference type="ARBA" id="ARBA00022989"/>
    </source>
</evidence>
<name>A0AAN9IZV9_CROPI</name>
<dbReference type="Gene3D" id="1.20.1420.30">
    <property type="entry name" value="NCX, central ion-binding region"/>
    <property type="match status" value="1"/>
</dbReference>
<feature type="transmembrane region" description="Helical" evidence="12">
    <location>
        <begin position="29"/>
        <end position="47"/>
    </location>
</feature>
<gene>
    <name evidence="14" type="ORF">RIF29_03353</name>
</gene>
<keyword evidence="3" id="KW-0050">Antiport</keyword>
<evidence type="ECO:0000256" key="10">
    <source>
        <dbReference type="ARBA" id="ARBA00023201"/>
    </source>
</evidence>
<comment type="caution">
    <text evidence="14">The sequence shown here is derived from an EMBL/GenBank/DDBJ whole genome shotgun (WGS) entry which is preliminary data.</text>
</comment>
<dbReference type="PROSITE" id="PS51257">
    <property type="entry name" value="PROKAR_LIPOPROTEIN"/>
    <property type="match status" value="1"/>
</dbReference>